<protein>
    <recommendedName>
        <fullName evidence="4">Divergent PAP2 family protein</fullName>
    </recommendedName>
</protein>
<evidence type="ECO:0000313" key="2">
    <source>
        <dbReference type="EMBL" id="SEJ03856.1"/>
    </source>
</evidence>
<reference evidence="3" key="1">
    <citation type="submission" date="2016-10" db="EMBL/GenBank/DDBJ databases">
        <authorList>
            <person name="Varghese N."/>
            <person name="Submissions S."/>
        </authorList>
    </citation>
    <scope>NUCLEOTIDE SEQUENCE [LARGE SCALE GENOMIC DNA]</scope>
    <source>
        <strain evidence="3">DSM 25751</strain>
    </source>
</reference>
<name>A0A1H6VJM0_9LACT</name>
<proteinExistence type="predicted"/>
<keyword evidence="1" id="KW-0812">Transmembrane</keyword>
<keyword evidence="1" id="KW-0472">Membrane</keyword>
<evidence type="ECO:0000313" key="3">
    <source>
        <dbReference type="Proteomes" id="UP000198564"/>
    </source>
</evidence>
<dbReference type="Proteomes" id="UP000198564">
    <property type="component" value="Unassembled WGS sequence"/>
</dbReference>
<dbReference type="EMBL" id="FNYW01000055">
    <property type="protein sequence ID" value="SEJ03856.1"/>
    <property type="molecule type" value="Genomic_DNA"/>
</dbReference>
<feature type="transmembrane region" description="Helical" evidence="1">
    <location>
        <begin position="140"/>
        <end position="159"/>
    </location>
</feature>
<dbReference type="RefSeq" id="WP_091636600.1">
    <property type="nucleotide sequence ID" value="NZ_FNYW01000055.1"/>
</dbReference>
<gene>
    <name evidence="2" type="ORF">SAMN04488113_1559</name>
</gene>
<keyword evidence="1" id="KW-1133">Transmembrane helix</keyword>
<feature type="transmembrane region" description="Helical" evidence="1">
    <location>
        <begin position="68"/>
        <end position="88"/>
    </location>
</feature>
<accession>A0A1H6VJM0</accession>
<sequence>MRLLENFPLVAALSAIILSQIIKIPVAYFLRRPSTIALAISTGGMPSSHSAGVTALITSLLIEYGVNSPFVAIAFTFGIIVIFDSMGVRRQSGEHGIIINGLIRDFDDLKKAFSKYHHEEVLKDDDEELRSRGFLGHKPIEVFFGIISGIIIALVVSLFY</sequence>
<dbReference type="PANTHER" id="PTHR31446:SF29">
    <property type="entry name" value="ACID PHOSPHATASE_VANADIUM-DEPENDENT HALOPEROXIDASE-RELATED PROTEIN"/>
    <property type="match status" value="1"/>
</dbReference>
<evidence type="ECO:0000256" key="1">
    <source>
        <dbReference type="SAM" id="Phobius"/>
    </source>
</evidence>
<feature type="transmembrane region" description="Helical" evidence="1">
    <location>
        <begin position="6"/>
        <end position="30"/>
    </location>
</feature>
<dbReference type="InterPro" id="IPR003832">
    <property type="entry name" value="DUF212"/>
</dbReference>
<dbReference type="PANTHER" id="PTHR31446">
    <property type="entry name" value="ACID PHOSPHATASE/VANADIUM-DEPENDENT HALOPEROXIDASE-RELATED PROTEIN"/>
    <property type="match status" value="1"/>
</dbReference>
<keyword evidence="3" id="KW-1185">Reference proteome</keyword>
<dbReference type="Pfam" id="PF02681">
    <property type="entry name" value="DUF212"/>
    <property type="match status" value="1"/>
</dbReference>
<dbReference type="STRING" id="1130080.SAMN04488113_1559"/>
<dbReference type="OrthoDB" id="9792681at2"/>
<dbReference type="AlphaFoldDB" id="A0A1H6VJM0"/>
<organism evidence="2 3">
    <name type="scientific">Alkalibacterium gilvum</name>
    <dbReference type="NCBI Taxonomy" id="1130080"/>
    <lineage>
        <taxon>Bacteria</taxon>
        <taxon>Bacillati</taxon>
        <taxon>Bacillota</taxon>
        <taxon>Bacilli</taxon>
        <taxon>Lactobacillales</taxon>
        <taxon>Carnobacteriaceae</taxon>
        <taxon>Alkalibacterium</taxon>
    </lineage>
</organism>
<evidence type="ECO:0008006" key="4">
    <source>
        <dbReference type="Google" id="ProtNLM"/>
    </source>
</evidence>